<dbReference type="AlphaFoldDB" id="A0A5S4G3Q0"/>
<proteinExistence type="predicted"/>
<dbReference type="RefSeq" id="WP_138694765.1">
    <property type="nucleotide sequence ID" value="NZ_JBHSAZ010000042.1"/>
</dbReference>
<comment type="caution">
    <text evidence="1">The sequence shown here is derived from an EMBL/GenBank/DDBJ whole genome shotgun (WGS) entry which is preliminary data.</text>
</comment>
<evidence type="ECO:0000313" key="1">
    <source>
        <dbReference type="EMBL" id="TMR27637.1"/>
    </source>
</evidence>
<protein>
    <submittedName>
        <fullName evidence="1">Uncharacterized protein</fullName>
    </submittedName>
</protein>
<dbReference type="EMBL" id="VCKX01000163">
    <property type="protein sequence ID" value="TMR27637.1"/>
    <property type="molecule type" value="Genomic_DNA"/>
</dbReference>
<accession>A0A5S4G3Q0</accession>
<gene>
    <name evidence="1" type="ORF">ETD85_38550</name>
</gene>
<organism evidence="1 2">
    <name type="scientific">Nonomuraea zeae</name>
    <dbReference type="NCBI Taxonomy" id="1642303"/>
    <lineage>
        <taxon>Bacteria</taxon>
        <taxon>Bacillati</taxon>
        <taxon>Actinomycetota</taxon>
        <taxon>Actinomycetes</taxon>
        <taxon>Streptosporangiales</taxon>
        <taxon>Streptosporangiaceae</taxon>
        <taxon>Nonomuraea</taxon>
    </lineage>
</organism>
<name>A0A5S4G3Q0_9ACTN</name>
<keyword evidence="2" id="KW-1185">Reference proteome</keyword>
<dbReference type="Proteomes" id="UP000306628">
    <property type="component" value="Unassembled WGS sequence"/>
</dbReference>
<sequence>MTHHPDDPAYGREGINISGGQGFNFGTISGANANIGGTYNYGVSAQQEELRLLIADLQAIVVRHHHQLGDPQGATTAVELLQEEVRGEQRPNRLTSFLTMLTASAGGVTALTEAAAKTKDLIASML</sequence>
<dbReference type="OrthoDB" id="9939950at2"/>
<reference evidence="1 2" key="1">
    <citation type="submission" date="2019-05" db="EMBL/GenBank/DDBJ databases">
        <title>Draft genome sequence of Nonomuraea zeae DSM 100528.</title>
        <authorList>
            <person name="Saricaoglu S."/>
            <person name="Isik K."/>
        </authorList>
    </citation>
    <scope>NUCLEOTIDE SEQUENCE [LARGE SCALE GENOMIC DNA]</scope>
    <source>
        <strain evidence="1 2">DSM 100528</strain>
    </source>
</reference>
<evidence type="ECO:0000313" key="2">
    <source>
        <dbReference type="Proteomes" id="UP000306628"/>
    </source>
</evidence>